<name>A0A2H1VAH6_SPOFR</name>
<gene>
    <name evidence="1" type="ORF">SFRICE_013544</name>
</gene>
<organism evidence="1">
    <name type="scientific">Spodoptera frugiperda</name>
    <name type="common">Fall armyworm</name>
    <dbReference type="NCBI Taxonomy" id="7108"/>
    <lineage>
        <taxon>Eukaryota</taxon>
        <taxon>Metazoa</taxon>
        <taxon>Ecdysozoa</taxon>
        <taxon>Arthropoda</taxon>
        <taxon>Hexapoda</taxon>
        <taxon>Insecta</taxon>
        <taxon>Pterygota</taxon>
        <taxon>Neoptera</taxon>
        <taxon>Endopterygota</taxon>
        <taxon>Lepidoptera</taxon>
        <taxon>Glossata</taxon>
        <taxon>Ditrysia</taxon>
        <taxon>Noctuoidea</taxon>
        <taxon>Noctuidae</taxon>
        <taxon>Amphipyrinae</taxon>
        <taxon>Spodoptera</taxon>
    </lineage>
</organism>
<protein>
    <submittedName>
        <fullName evidence="1">SFRICE_013544</fullName>
    </submittedName>
</protein>
<sequence>MLEAHIHEQHTATHDTAKIAELLFIKRISWYTEDGSPDGKQSSPLMDMRNTRVVTSVLPVFLRQNRLMISPALGEAGGNVRLLPVLLLTKNHSDPTFRAGALITLGSPELRLYKAGSIVTNRDSAVTIQPKAFRREHRRAPLALNTAILIK</sequence>
<proteinExistence type="predicted"/>
<reference evidence="1" key="1">
    <citation type="submission" date="2016-07" db="EMBL/GenBank/DDBJ databases">
        <authorList>
            <person name="Bretaudeau A."/>
        </authorList>
    </citation>
    <scope>NUCLEOTIDE SEQUENCE</scope>
    <source>
        <strain evidence="1">Rice</strain>
        <tissue evidence="1">Whole body</tissue>
    </source>
</reference>
<dbReference type="EMBL" id="ODYU01001502">
    <property type="protein sequence ID" value="SOQ37801.1"/>
    <property type="molecule type" value="Genomic_DNA"/>
</dbReference>
<dbReference type="AlphaFoldDB" id="A0A2H1VAH6"/>
<evidence type="ECO:0000313" key="1">
    <source>
        <dbReference type="EMBL" id="SOQ37801.1"/>
    </source>
</evidence>
<accession>A0A2H1VAH6</accession>